<feature type="domain" description="J" evidence="6">
    <location>
        <begin position="517"/>
        <end position="582"/>
    </location>
</feature>
<dbReference type="PANTHER" id="PTHR45188:SF2">
    <property type="entry name" value="DNAJ HOMOLOG SUBFAMILY C MEMBER 7"/>
    <property type="match status" value="1"/>
</dbReference>
<dbReference type="PROSITE" id="PS50076">
    <property type="entry name" value="DNAJ_2"/>
    <property type="match status" value="1"/>
</dbReference>
<name>A0A9W7A2V7_9STRA</name>
<evidence type="ECO:0000256" key="3">
    <source>
        <dbReference type="PROSITE-ProRule" id="PRU00339"/>
    </source>
</evidence>
<evidence type="ECO:0000313" key="7">
    <source>
        <dbReference type="EMBL" id="GMH64857.1"/>
    </source>
</evidence>
<feature type="coiled-coil region" evidence="4">
    <location>
        <begin position="153"/>
        <end position="215"/>
    </location>
</feature>
<dbReference type="SUPFAM" id="SSF46565">
    <property type="entry name" value="Chaperone J-domain"/>
    <property type="match status" value="1"/>
</dbReference>
<dbReference type="InterPro" id="IPR011990">
    <property type="entry name" value="TPR-like_helical_dom_sf"/>
</dbReference>
<evidence type="ECO:0000256" key="4">
    <source>
        <dbReference type="SAM" id="Coils"/>
    </source>
</evidence>
<proteinExistence type="predicted"/>
<dbReference type="OrthoDB" id="10250354at2759"/>
<sequence length="583" mass="66000">MASRLLACFLLLLIAAVSVVPSVSSDSSSDDDKVQTIASIELTLTENVESAEPIKANAYVVAGEDFAVGAFRFAEDHSFFHVQTVIDVAKKLQSNLPESYAAPESLTKCGKKTCSAGKLWKRAEEMRKADMHDAAGADLIRAMFKKGIESDFVAKCEQSLERTFDNIKRQREREKREAEEETKLEKRRLEEEEAMEEAKTRKKAYEADFERFSSTLQIKHTQEATVTPDGTAQIYLASSVANSFVAGRWNETIQLIKKIPGREKGVDVLLMEARCHEMQGNHNSALSASGYLIQQAVNHEKWVTGSPRMMAVTLGANAAMQLGMSDKALKFYQTVLKFDPEQEQARKQYRGLKKVIKLMNQAEEQIQKGYNKAASVLIDDCLSAMRGLDVDSPLFRSKIQLKLCTILSNMDKHEEALSNCDSAVEIRDASESVSDVSKKEAYLVRAEALVLDMDYDEAVQDFRAAFDLVPDEAEEKRELNQNLRAAMQQQDAWNGGKKDHFYNEHRGFPDGKPPERDHIKILQLPVNLGEHEKEIKCKWLKKQFKTLVRKFHPDKYKGNKKRAARKFKEVTDSKEHLSKEWNC</sequence>
<feature type="signal peptide" evidence="5">
    <location>
        <begin position="1"/>
        <end position="25"/>
    </location>
</feature>
<feature type="repeat" description="TPR" evidence="3">
    <location>
        <begin position="439"/>
        <end position="472"/>
    </location>
</feature>
<keyword evidence="8" id="KW-1185">Reference proteome</keyword>
<evidence type="ECO:0000259" key="6">
    <source>
        <dbReference type="PROSITE" id="PS50076"/>
    </source>
</evidence>
<dbReference type="CDD" id="cd06257">
    <property type="entry name" value="DnaJ"/>
    <property type="match status" value="1"/>
</dbReference>
<dbReference type="SUPFAM" id="SSF48452">
    <property type="entry name" value="TPR-like"/>
    <property type="match status" value="1"/>
</dbReference>
<feature type="chain" id="PRO_5040859111" description="J domain-containing protein" evidence="5">
    <location>
        <begin position="26"/>
        <end position="583"/>
    </location>
</feature>
<gene>
    <name evidence="7" type="ORF">TrLO_g4877</name>
</gene>
<evidence type="ECO:0000256" key="2">
    <source>
        <dbReference type="ARBA" id="ARBA00022803"/>
    </source>
</evidence>
<keyword evidence="1" id="KW-0677">Repeat</keyword>
<evidence type="ECO:0000256" key="5">
    <source>
        <dbReference type="SAM" id="SignalP"/>
    </source>
</evidence>
<dbReference type="Pfam" id="PF00226">
    <property type="entry name" value="DnaJ"/>
    <property type="match status" value="1"/>
</dbReference>
<evidence type="ECO:0000256" key="1">
    <source>
        <dbReference type="ARBA" id="ARBA00022737"/>
    </source>
</evidence>
<evidence type="ECO:0000313" key="8">
    <source>
        <dbReference type="Proteomes" id="UP001165122"/>
    </source>
</evidence>
<keyword evidence="5" id="KW-0732">Signal</keyword>
<reference evidence="8" key="1">
    <citation type="journal article" date="2023" name="Commun. Biol.">
        <title>Genome analysis of Parmales, the sister group of diatoms, reveals the evolutionary specialization of diatoms from phago-mixotrophs to photoautotrophs.</title>
        <authorList>
            <person name="Ban H."/>
            <person name="Sato S."/>
            <person name="Yoshikawa S."/>
            <person name="Yamada K."/>
            <person name="Nakamura Y."/>
            <person name="Ichinomiya M."/>
            <person name="Sato N."/>
            <person name="Blanc-Mathieu R."/>
            <person name="Endo H."/>
            <person name="Kuwata A."/>
            <person name="Ogata H."/>
        </authorList>
    </citation>
    <scope>NUCLEOTIDE SEQUENCE [LARGE SCALE GENOMIC DNA]</scope>
    <source>
        <strain evidence="8">NIES 3700</strain>
    </source>
</reference>
<dbReference type="EMBL" id="BRXW01000546">
    <property type="protein sequence ID" value="GMH64857.1"/>
    <property type="molecule type" value="Genomic_DNA"/>
</dbReference>
<dbReference type="SMART" id="SM00028">
    <property type="entry name" value="TPR"/>
    <property type="match status" value="3"/>
</dbReference>
<accession>A0A9W7A2V7</accession>
<dbReference type="Proteomes" id="UP001165122">
    <property type="component" value="Unassembled WGS sequence"/>
</dbReference>
<dbReference type="InterPro" id="IPR019734">
    <property type="entry name" value="TPR_rpt"/>
</dbReference>
<dbReference type="PROSITE" id="PS50005">
    <property type="entry name" value="TPR"/>
    <property type="match status" value="1"/>
</dbReference>
<dbReference type="Gene3D" id="1.10.287.110">
    <property type="entry name" value="DnaJ domain"/>
    <property type="match status" value="1"/>
</dbReference>
<dbReference type="InterPro" id="IPR036869">
    <property type="entry name" value="J_dom_sf"/>
</dbReference>
<keyword evidence="4" id="KW-0175">Coiled coil</keyword>
<protein>
    <recommendedName>
        <fullName evidence="6">J domain-containing protein</fullName>
    </recommendedName>
</protein>
<dbReference type="InterPro" id="IPR001623">
    <property type="entry name" value="DnaJ_domain"/>
</dbReference>
<comment type="caution">
    <text evidence="7">The sequence shown here is derived from an EMBL/GenBank/DDBJ whole genome shotgun (WGS) entry which is preliminary data.</text>
</comment>
<dbReference type="SMART" id="SM00271">
    <property type="entry name" value="DnaJ"/>
    <property type="match status" value="1"/>
</dbReference>
<organism evidence="7 8">
    <name type="scientific">Triparma laevis f. longispina</name>
    <dbReference type="NCBI Taxonomy" id="1714387"/>
    <lineage>
        <taxon>Eukaryota</taxon>
        <taxon>Sar</taxon>
        <taxon>Stramenopiles</taxon>
        <taxon>Ochrophyta</taxon>
        <taxon>Bolidophyceae</taxon>
        <taxon>Parmales</taxon>
        <taxon>Triparmaceae</taxon>
        <taxon>Triparma</taxon>
    </lineage>
</organism>
<dbReference type="Gene3D" id="1.25.40.10">
    <property type="entry name" value="Tetratricopeptide repeat domain"/>
    <property type="match status" value="1"/>
</dbReference>
<dbReference type="PANTHER" id="PTHR45188">
    <property type="entry name" value="DNAJ PROTEIN P58IPK HOMOLOG"/>
    <property type="match status" value="1"/>
</dbReference>
<keyword evidence="2 3" id="KW-0802">TPR repeat</keyword>
<dbReference type="AlphaFoldDB" id="A0A9W7A2V7"/>